<sequence length="103" mass="11919">MRAILTGVRWYLTRVLICISLIIRDFEHLLMCLLTICMSSLEKCLFRSFVMGSLFIHFTIQGSKMDARKQDYAFLENSVWSESKCERQYNIGLSEAQLPGSKS</sequence>
<evidence type="ECO:0000313" key="2">
    <source>
        <dbReference type="Proteomes" id="UP001176941"/>
    </source>
</evidence>
<evidence type="ECO:0000313" key="1">
    <source>
        <dbReference type="EMBL" id="CAI9159113.1"/>
    </source>
</evidence>
<name>A0ABN8YC29_RANTA</name>
<proteinExistence type="predicted"/>
<gene>
    <name evidence="1" type="ORF">MRATA1EN1_LOCUS8075</name>
</gene>
<organism evidence="1 2">
    <name type="scientific">Rangifer tarandus platyrhynchus</name>
    <name type="common">Svalbard reindeer</name>
    <dbReference type="NCBI Taxonomy" id="3082113"/>
    <lineage>
        <taxon>Eukaryota</taxon>
        <taxon>Metazoa</taxon>
        <taxon>Chordata</taxon>
        <taxon>Craniata</taxon>
        <taxon>Vertebrata</taxon>
        <taxon>Euteleostomi</taxon>
        <taxon>Mammalia</taxon>
        <taxon>Eutheria</taxon>
        <taxon>Laurasiatheria</taxon>
        <taxon>Artiodactyla</taxon>
        <taxon>Ruminantia</taxon>
        <taxon>Pecora</taxon>
        <taxon>Cervidae</taxon>
        <taxon>Odocoileinae</taxon>
        <taxon>Rangifer</taxon>
    </lineage>
</organism>
<dbReference type="EMBL" id="OX459954">
    <property type="protein sequence ID" value="CAI9159113.1"/>
    <property type="molecule type" value="Genomic_DNA"/>
</dbReference>
<accession>A0ABN8YC29</accession>
<keyword evidence="2" id="KW-1185">Reference proteome</keyword>
<protein>
    <submittedName>
        <fullName evidence="1">Uncharacterized protein</fullName>
    </submittedName>
</protein>
<dbReference type="Proteomes" id="UP001176941">
    <property type="component" value="Chromosome 18"/>
</dbReference>
<reference evidence="1" key="1">
    <citation type="submission" date="2023-04" db="EMBL/GenBank/DDBJ databases">
        <authorList>
            <consortium name="ELIXIR-Norway"/>
        </authorList>
    </citation>
    <scope>NUCLEOTIDE SEQUENCE [LARGE SCALE GENOMIC DNA]</scope>
</reference>